<dbReference type="GO" id="GO:0003677">
    <property type="term" value="F:DNA binding"/>
    <property type="evidence" value="ECO:0007669"/>
    <property type="project" value="InterPro"/>
</dbReference>
<organism evidence="1 2">
    <name type="scientific">Eisenbergiella tayi</name>
    <dbReference type="NCBI Taxonomy" id="1432052"/>
    <lineage>
        <taxon>Bacteria</taxon>
        <taxon>Bacillati</taxon>
        <taxon>Bacillota</taxon>
        <taxon>Clostridia</taxon>
        <taxon>Lachnospirales</taxon>
        <taxon>Lachnospiraceae</taxon>
        <taxon>Eisenbergiella</taxon>
    </lineage>
</organism>
<name>A0A1E3AFZ1_9FIRM</name>
<evidence type="ECO:0000313" key="2">
    <source>
        <dbReference type="Proteomes" id="UP000094067"/>
    </source>
</evidence>
<accession>A0A1E3AFZ1</accession>
<protein>
    <submittedName>
        <fullName evidence="1">Uncharacterized protein</fullName>
    </submittedName>
</protein>
<evidence type="ECO:0000313" key="1">
    <source>
        <dbReference type="EMBL" id="ODM07086.1"/>
    </source>
</evidence>
<dbReference type="RefSeq" id="WP_069152822.1">
    <property type="nucleotide sequence ID" value="NZ_CAJLDD010000002.1"/>
</dbReference>
<reference evidence="1 2" key="1">
    <citation type="submission" date="2016-07" db="EMBL/GenBank/DDBJ databases">
        <title>Characterization of isolates of Eisenbergiella tayi derived from blood cultures, using whole genome sequencing.</title>
        <authorList>
            <person name="Burdz T."/>
            <person name="Wiebe D."/>
            <person name="Huynh C."/>
            <person name="Bernard K."/>
        </authorList>
    </citation>
    <scope>NUCLEOTIDE SEQUENCE [LARGE SCALE GENOMIC DNA]</scope>
    <source>
        <strain evidence="1 2">NML 110608</strain>
    </source>
</reference>
<dbReference type="SUPFAM" id="SSF47413">
    <property type="entry name" value="lambda repressor-like DNA-binding domains"/>
    <property type="match status" value="1"/>
</dbReference>
<sequence length="147" mass="16800">MKTLDTGELMQLLQSKKSFEHIISVGESSMKPLSLEAFMERKRQEKGLTIPQVMISSGLSKSYIYQIFEGKRRAGRDVMLRIAFGMRLSVEDTQRLLTLSGNSILYPKVRRDAALIYALDKKGTLIEAEQLLEELDEKPLYGENRNE</sequence>
<dbReference type="CDD" id="cd00093">
    <property type="entry name" value="HTH_XRE"/>
    <property type="match status" value="1"/>
</dbReference>
<dbReference type="Proteomes" id="UP000094067">
    <property type="component" value="Unassembled WGS sequence"/>
</dbReference>
<dbReference type="InterPro" id="IPR010982">
    <property type="entry name" value="Lambda_DNA-bd_dom_sf"/>
</dbReference>
<dbReference type="AlphaFoldDB" id="A0A1E3AFZ1"/>
<dbReference type="InterPro" id="IPR001387">
    <property type="entry name" value="Cro/C1-type_HTH"/>
</dbReference>
<comment type="caution">
    <text evidence="1">The sequence shown here is derived from an EMBL/GenBank/DDBJ whole genome shotgun (WGS) entry which is preliminary data.</text>
</comment>
<dbReference type="Gene3D" id="1.10.260.40">
    <property type="entry name" value="lambda repressor-like DNA-binding domains"/>
    <property type="match status" value="1"/>
</dbReference>
<dbReference type="EMBL" id="MCGH01000002">
    <property type="protein sequence ID" value="ODM07086.1"/>
    <property type="molecule type" value="Genomic_DNA"/>
</dbReference>
<gene>
    <name evidence="1" type="ORF">BEI61_02976</name>
</gene>
<proteinExistence type="predicted"/>